<dbReference type="Pfam" id="PF07524">
    <property type="entry name" value="Bromo_TP"/>
    <property type="match status" value="1"/>
</dbReference>
<dbReference type="PANTHER" id="PTHR46469:SF1">
    <property type="entry name" value="TRANSCRIPTION INITIATION FACTOR TFIID SUBUNIT 8"/>
    <property type="match status" value="1"/>
</dbReference>
<dbReference type="STRING" id="451379.A0A0N5ALF0"/>
<keyword evidence="5" id="KW-0804">Transcription</keyword>
<dbReference type="GO" id="GO:0005669">
    <property type="term" value="C:transcription factor TFIID complex"/>
    <property type="evidence" value="ECO:0007669"/>
    <property type="project" value="InterPro"/>
</dbReference>
<accession>A0A0N5ALF0</accession>
<evidence type="ECO:0000259" key="9">
    <source>
        <dbReference type="SMART" id="SM00576"/>
    </source>
</evidence>
<dbReference type="GO" id="GO:0046982">
    <property type="term" value="F:protein heterodimerization activity"/>
    <property type="evidence" value="ECO:0007669"/>
    <property type="project" value="InterPro"/>
</dbReference>
<evidence type="ECO:0000313" key="11">
    <source>
        <dbReference type="WBParaSite" id="SMUV_0000536701-mRNA-1"/>
    </source>
</evidence>
<dbReference type="Pfam" id="PF10406">
    <property type="entry name" value="TAF8_C"/>
    <property type="match status" value="1"/>
</dbReference>
<keyword evidence="10" id="KW-1185">Reference proteome</keyword>
<dbReference type="SMART" id="SM00576">
    <property type="entry name" value="BTP"/>
    <property type="match status" value="1"/>
</dbReference>
<feature type="region of interest" description="Disordered" evidence="8">
    <location>
        <begin position="319"/>
        <end position="359"/>
    </location>
</feature>
<evidence type="ECO:0000256" key="8">
    <source>
        <dbReference type="SAM" id="MobiDB-lite"/>
    </source>
</evidence>
<evidence type="ECO:0000256" key="2">
    <source>
        <dbReference type="ARBA" id="ARBA00008767"/>
    </source>
</evidence>
<dbReference type="CDD" id="cd22918">
    <property type="entry name" value="HFD_TAF8"/>
    <property type="match status" value="1"/>
</dbReference>
<name>A0A0N5ALF0_9BILA</name>
<evidence type="ECO:0000313" key="10">
    <source>
        <dbReference type="Proteomes" id="UP000046393"/>
    </source>
</evidence>
<sequence>MKSSHPLCSTQSSSTYVSTAADFVYRKVLRQAAAAICKQAGFDTIESQVLELITHMMNSYLLELGISTRLVTEVAGRTVSTPSDTILGLIEIGCSVMDLPTFLAKCRSQGTFCIVPPKVQNSPNVPSPLRVGNAQPHPPHIPDSLPPFPDPHTYRRTEIAGDPELVYEKVREDSAMLKRNTDVSLRDFMLRIHPSISLFGAYEQSVRKEARAQLEIRARQRKARIRGRMAQLEEQKLNQELKSAVDEDMLELFESTDNEPHNDETEVNGPLDDLIAEEMFELDETETSLVRRKVPAICQVLEPCLDSRPYLSALLSDELGEEGSDQPASPPPPTSHSNSHNNNHSGDEETTTEGNPYLRLPRLAVMAELDAMDY</sequence>
<dbReference type="AlphaFoldDB" id="A0A0N5ALF0"/>
<proteinExistence type="inferred from homology"/>
<comment type="subcellular location">
    <subcellularLocation>
        <location evidence="1">Nucleus</location>
    </subcellularLocation>
</comment>
<evidence type="ECO:0000256" key="7">
    <source>
        <dbReference type="SAM" id="Coils"/>
    </source>
</evidence>
<organism evidence="10 11">
    <name type="scientific">Syphacia muris</name>
    <dbReference type="NCBI Taxonomy" id="451379"/>
    <lineage>
        <taxon>Eukaryota</taxon>
        <taxon>Metazoa</taxon>
        <taxon>Ecdysozoa</taxon>
        <taxon>Nematoda</taxon>
        <taxon>Chromadorea</taxon>
        <taxon>Rhabditida</taxon>
        <taxon>Spirurina</taxon>
        <taxon>Oxyuridomorpha</taxon>
        <taxon>Oxyuroidea</taxon>
        <taxon>Oxyuridae</taxon>
        <taxon>Syphacia</taxon>
    </lineage>
</organism>
<keyword evidence="4" id="KW-0805">Transcription regulation</keyword>
<protein>
    <recommendedName>
        <fullName evidence="3">Transcription initiation factor TFIID subunit 8</fullName>
    </recommendedName>
</protein>
<comment type="similarity">
    <text evidence="2">Belongs to the TAF8 family.</text>
</comment>
<keyword evidence="6" id="KW-0539">Nucleus</keyword>
<dbReference type="CDD" id="cd08049">
    <property type="entry name" value="TAF8"/>
    <property type="match status" value="1"/>
</dbReference>
<dbReference type="WBParaSite" id="SMUV_0000536701-mRNA-1">
    <property type="protein sequence ID" value="SMUV_0000536701-mRNA-1"/>
    <property type="gene ID" value="SMUV_0000536701"/>
</dbReference>
<dbReference type="InterPro" id="IPR009072">
    <property type="entry name" value="Histone-fold"/>
</dbReference>
<evidence type="ECO:0000256" key="4">
    <source>
        <dbReference type="ARBA" id="ARBA00023015"/>
    </source>
</evidence>
<evidence type="ECO:0000256" key="6">
    <source>
        <dbReference type="ARBA" id="ARBA00023242"/>
    </source>
</evidence>
<feature type="coiled-coil region" evidence="7">
    <location>
        <begin position="215"/>
        <end position="242"/>
    </location>
</feature>
<keyword evidence="7" id="KW-0175">Coiled coil</keyword>
<evidence type="ECO:0000256" key="3">
    <source>
        <dbReference type="ARBA" id="ARBA00017307"/>
    </source>
</evidence>
<feature type="domain" description="Bromodomain associated" evidence="9">
    <location>
        <begin position="22"/>
        <end position="98"/>
    </location>
</feature>
<evidence type="ECO:0000256" key="5">
    <source>
        <dbReference type="ARBA" id="ARBA00023163"/>
    </source>
</evidence>
<reference evidence="11" key="1">
    <citation type="submission" date="2017-02" db="UniProtKB">
        <authorList>
            <consortium name="WormBaseParasite"/>
        </authorList>
    </citation>
    <scope>IDENTIFICATION</scope>
</reference>
<dbReference type="InterPro" id="IPR019473">
    <property type="entry name" value="TFIID_su8_C"/>
</dbReference>
<dbReference type="Gene3D" id="1.10.20.10">
    <property type="entry name" value="Histone, subunit A"/>
    <property type="match status" value="1"/>
</dbReference>
<dbReference type="InterPro" id="IPR006565">
    <property type="entry name" value="BTP"/>
</dbReference>
<dbReference type="InterPro" id="IPR037818">
    <property type="entry name" value="TAF8"/>
</dbReference>
<evidence type="ECO:0000256" key="1">
    <source>
        <dbReference type="ARBA" id="ARBA00004123"/>
    </source>
</evidence>
<feature type="compositionally biased region" description="Low complexity" evidence="8">
    <location>
        <begin position="335"/>
        <end position="344"/>
    </location>
</feature>
<dbReference type="GO" id="GO:0006367">
    <property type="term" value="P:transcription initiation at RNA polymerase II promoter"/>
    <property type="evidence" value="ECO:0007669"/>
    <property type="project" value="TreeGrafter"/>
</dbReference>
<dbReference type="Proteomes" id="UP000046393">
    <property type="component" value="Unplaced"/>
</dbReference>
<dbReference type="PANTHER" id="PTHR46469">
    <property type="entry name" value="TRANSCRIPTION INITIATION FACTOR TFIID SUBUNIT 8"/>
    <property type="match status" value="1"/>
</dbReference>